<dbReference type="SMART" id="SM00835">
    <property type="entry name" value="Cupin_1"/>
    <property type="match status" value="1"/>
</dbReference>
<keyword evidence="6 7" id="KW-0464">Manganese</keyword>
<evidence type="ECO:0000256" key="6">
    <source>
        <dbReference type="ARBA" id="ARBA00023211"/>
    </source>
</evidence>
<dbReference type="AlphaFoldDB" id="A0A8T0H6Y3"/>
<dbReference type="Proteomes" id="UP000822688">
    <property type="component" value="Chromosome 7"/>
</dbReference>
<feature type="binding site" evidence="7">
    <location>
        <position position="99"/>
    </location>
    <ligand>
        <name>oxalate</name>
        <dbReference type="ChEBI" id="CHEBI:30623"/>
    </ligand>
</feature>
<evidence type="ECO:0000256" key="5">
    <source>
        <dbReference type="ARBA" id="ARBA00022723"/>
    </source>
</evidence>
<feature type="binding site" evidence="8">
    <location>
        <position position="143"/>
    </location>
    <ligand>
        <name>Mn(2+)</name>
        <dbReference type="ChEBI" id="CHEBI:29035"/>
    </ligand>
</feature>
<reference evidence="11" key="1">
    <citation type="submission" date="2020-06" db="EMBL/GenBank/DDBJ databases">
        <title>WGS assembly of Ceratodon purpureus strain R40.</title>
        <authorList>
            <person name="Carey S.B."/>
            <person name="Jenkins J."/>
            <person name="Shu S."/>
            <person name="Lovell J.T."/>
            <person name="Sreedasyam A."/>
            <person name="Maumus F."/>
            <person name="Tiley G.P."/>
            <person name="Fernandez-Pozo N."/>
            <person name="Barry K."/>
            <person name="Chen C."/>
            <person name="Wang M."/>
            <person name="Lipzen A."/>
            <person name="Daum C."/>
            <person name="Saski C.A."/>
            <person name="Payton A.C."/>
            <person name="Mcbreen J.C."/>
            <person name="Conrad R.E."/>
            <person name="Kollar L.M."/>
            <person name="Olsson S."/>
            <person name="Huttunen S."/>
            <person name="Landis J.B."/>
            <person name="Wickett N.J."/>
            <person name="Johnson M.G."/>
            <person name="Rensing S.A."/>
            <person name="Grimwood J."/>
            <person name="Schmutz J."/>
            <person name="Mcdaniel S.F."/>
        </authorList>
    </citation>
    <scope>NUCLEOTIDE SEQUENCE</scope>
    <source>
        <strain evidence="11">R40</strain>
    </source>
</reference>
<dbReference type="PRINTS" id="PR00325">
    <property type="entry name" value="GERMIN"/>
</dbReference>
<feature type="binding site" evidence="8">
    <location>
        <position position="99"/>
    </location>
    <ligand>
        <name>Mn(2+)</name>
        <dbReference type="ChEBI" id="CHEBI:29035"/>
    </ligand>
</feature>
<evidence type="ECO:0000313" key="11">
    <source>
        <dbReference type="EMBL" id="KAG0567716.1"/>
    </source>
</evidence>
<feature type="signal peptide" evidence="9">
    <location>
        <begin position="1"/>
        <end position="21"/>
    </location>
</feature>
<comment type="caution">
    <text evidence="11">The sequence shown here is derived from an EMBL/GenBank/DDBJ whole genome shotgun (WGS) entry which is preliminary data.</text>
</comment>
<evidence type="ECO:0000313" key="12">
    <source>
        <dbReference type="Proteomes" id="UP000822688"/>
    </source>
</evidence>
<evidence type="ECO:0000256" key="4">
    <source>
        <dbReference type="ARBA" id="ARBA00022525"/>
    </source>
</evidence>
<dbReference type="InterPro" id="IPR006045">
    <property type="entry name" value="Cupin_1"/>
</dbReference>
<keyword evidence="9" id="KW-0732">Signal</keyword>
<organism evidence="11 12">
    <name type="scientific">Ceratodon purpureus</name>
    <name type="common">Fire moss</name>
    <name type="synonym">Dicranum purpureum</name>
    <dbReference type="NCBI Taxonomy" id="3225"/>
    <lineage>
        <taxon>Eukaryota</taxon>
        <taxon>Viridiplantae</taxon>
        <taxon>Streptophyta</taxon>
        <taxon>Embryophyta</taxon>
        <taxon>Bryophyta</taxon>
        <taxon>Bryophytina</taxon>
        <taxon>Bryopsida</taxon>
        <taxon>Dicranidae</taxon>
        <taxon>Pseudoditrichales</taxon>
        <taxon>Ditrichaceae</taxon>
        <taxon>Ceratodon</taxon>
    </lineage>
</organism>
<evidence type="ECO:0000256" key="7">
    <source>
        <dbReference type="PIRSR" id="PIRSR601929-1"/>
    </source>
</evidence>
<dbReference type="InterPro" id="IPR014710">
    <property type="entry name" value="RmlC-like_jellyroll"/>
</dbReference>
<evidence type="ECO:0000259" key="10">
    <source>
        <dbReference type="SMART" id="SM00835"/>
    </source>
</evidence>
<dbReference type="InterPro" id="IPR011051">
    <property type="entry name" value="RmlC_Cupin_sf"/>
</dbReference>
<protein>
    <recommendedName>
        <fullName evidence="9">Germin-like protein</fullName>
    </recommendedName>
</protein>
<accession>A0A8T0H6Y3</accession>
<dbReference type="Pfam" id="PF00190">
    <property type="entry name" value="Cupin_1"/>
    <property type="match status" value="1"/>
</dbReference>
<feature type="binding site" evidence="8">
    <location>
        <position position="104"/>
    </location>
    <ligand>
        <name>Mn(2+)</name>
        <dbReference type="ChEBI" id="CHEBI:29035"/>
    </ligand>
</feature>
<dbReference type="GO" id="GO:0048046">
    <property type="term" value="C:apoplast"/>
    <property type="evidence" value="ECO:0007669"/>
    <property type="project" value="UniProtKB-SubCell"/>
</dbReference>
<dbReference type="GO" id="GO:0030145">
    <property type="term" value="F:manganese ion binding"/>
    <property type="evidence" value="ECO:0007669"/>
    <property type="project" value="UniProtKB-UniRule"/>
</dbReference>
<evidence type="ECO:0000256" key="9">
    <source>
        <dbReference type="RuleBase" id="RU366015"/>
    </source>
</evidence>
<dbReference type="PROSITE" id="PS00725">
    <property type="entry name" value="GERMIN"/>
    <property type="match status" value="1"/>
</dbReference>
<dbReference type="InterPro" id="IPR001929">
    <property type="entry name" value="Germin"/>
</dbReference>
<name>A0A8T0H6Y3_CERPU</name>
<dbReference type="EMBL" id="CM026428">
    <property type="protein sequence ID" value="KAG0567716.1"/>
    <property type="molecule type" value="Genomic_DNA"/>
</dbReference>
<dbReference type="SUPFAM" id="SSF51182">
    <property type="entry name" value="RmlC-like cupins"/>
    <property type="match status" value="1"/>
</dbReference>
<feature type="binding site" evidence="7">
    <location>
        <position position="94"/>
    </location>
    <ligand>
        <name>oxalate</name>
        <dbReference type="ChEBI" id="CHEBI:30623"/>
    </ligand>
</feature>
<evidence type="ECO:0000256" key="1">
    <source>
        <dbReference type="ARBA" id="ARBA00004271"/>
    </source>
</evidence>
<feature type="domain" description="Cupin type-1" evidence="10">
    <location>
        <begin position="49"/>
        <end position="195"/>
    </location>
</feature>
<evidence type="ECO:0000256" key="8">
    <source>
        <dbReference type="PIRSR" id="PIRSR601929-2"/>
    </source>
</evidence>
<dbReference type="Gene3D" id="2.60.120.10">
    <property type="entry name" value="Jelly Rolls"/>
    <property type="match status" value="1"/>
</dbReference>
<dbReference type="CDD" id="cd02241">
    <property type="entry name" value="cupin_OxOx"/>
    <property type="match status" value="1"/>
</dbReference>
<feature type="chain" id="PRO_5035961405" description="Germin-like protein" evidence="9">
    <location>
        <begin position="22"/>
        <end position="203"/>
    </location>
</feature>
<proteinExistence type="inferred from homology"/>
<keyword evidence="3 9" id="KW-0052">Apoplast</keyword>
<keyword evidence="12" id="KW-1185">Reference proteome</keyword>
<sequence length="203" mass="21482">MAARMALVVVLLVGVVLPARASDPELTTDFFVPEGTNKSTITGEYFTSTILRNGTGLASPAKYAIKRVNSDAFTALTGLGISTALLEYLPGGINTLHTHPRGTEMLTVVTGELNVGLVDSGNKLYTNVLQKGDIFVFPKGLVHYQINLSNETVYAYAAFSSSNPGTISLPGNIFASGIEDVVLETAFKVDNSIIDQLQAALAV</sequence>
<comment type="subcellular location">
    <subcellularLocation>
        <location evidence="1 9">Secreted</location>
        <location evidence="1 9">Extracellular space</location>
        <location evidence="1 9">Apoplast</location>
    </subcellularLocation>
</comment>
<dbReference type="InterPro" id="IPR019780">
    <property type="entry name" value="Germin_Mn-BS"/>
</dbReference>
<keyword evidence="4 9" id="KW-0964">Secreted</keyword>
<dbReference type="PANTHER" id="PTHR31238">
    <property type="entry name" value="GERMIN-LIKE PROTEIN SUBFAMILY 3 MEMBER 3"/>
    <property type="match status" value="1"/>
</dbReference>
<keyword evidence="5 7" id="KW-0479">Metal-binding</keyword>
<comment type="similarity">
    <text evidence="2 9">Belongs to the germin family.</text>
</comment>
<feature type="binding site" evidence="8">
    <location>
        <position position="97"/>
    </location>
    <ligand>
        <name>Mn(2+)</name>
        <dbReference type="ChEBI" id="CHEBI:29035"/>
    </ligand>
</feature>
<evidence type="ECO:0000256" key="3">
    <source>
        <dbReference type="ARBA" id="ARBA00022523"/>
    </source>
</evidence>
<feature type="binding site" evidence="7">
    <location>
        <position position="104"/>
    </location>
    <ligand>
        <name>oxalate</name>
        <dbReference type="ChEBI" id="CHEBI:30623"/>
    </ligand>
</feature>
<gene>
    <name evidence="11" type="ORF">KC19_7G155300</name>
</gene>
<evidence type="ECO:0000256" key="2">
    <source>
        <dbReference type="ARBA" id="ARBA00007456"/>
    </source>
</evidence>